<dbReference type="InterPro" id="IPR029052">
    <property type="entry name" value="Metallo-depent_PP-like"/>
</dbReference>
<gene>
    <name evidence="1" type="ORF">D3875_14695</name>
</gene>
<evidence type="ECO:0000313" key="2">
    <source>
        <dbReference type="Proteomes" id="UP000286287"/>
    </source>
</evidence>
<dbReference type="OrthoDB" id="58425at2"/>
<keyword evidence="2" id="KW-1185">Reference proteome</keyword>
<protein>
    <submittedName>
        <fullName evidence="1">Metallophosphoesterase</fullName>
    </submittedName>
</protein>
<dbReference type="AlphaFoldDB" id="A0A418V977"/>
<dbReference type="EMBL" id="QYUJ01000014">
    <property type="protein sequence ID" value="RJF72602.1"/>
    <property type="molecule type" value="Genomic_DNA"/>
</dbReference>
<reference evidence="1 2" key="1">
    <citation type="submission" date="2018-09" db="EMBL/GenBank/DDBJ databases">
        <authorList>
            <person name="Zhu H."/>
        </authorList>
    </citation>
    <scope>NUCLEOTIDE SEQUENCE [LARGE SCALE GENOMIC DNA]</scope>
    <source>
        <strain evidence="1 2">K2S05-167</strain>
    </source>
</reference>
<evidence type="ECO:0000313" key="1">
    <source>
        <dbReference type="EMBL" id="RJF72602.1"/>
    </source>
</evidence>
<comment type="caution">
    <text evidence="1">The sequence shown here is derived from an EMBL/GenBank/DDBJ whole genome shotgun (WGS) entry which is preliminary data.</text>
</comment>
<dbReference type="RefSeq" id="WP_119764899.1">
    <property type="nucleotide sequence ID" value="NZ_QYUJ01000014.1"/>
</dbReference>
<organism evidence="1 2">
    <name type="scientific">Deinococcus cavernae</name>
    <dbReference type="NCBI Taxonomy" id="2320857"/>
    <lineage>
        <taxon>Bacteria</taxon>
        <taxon>Thermotogati</taxon>
        <taxon>Deinococcota</taxon>
        <taxon>Deinococci</taxon>
        <taxon>Deinococcales</taxon>
        <taxon>Deinococcaceae</taxon>
        <taxon>Deinococcus</taxon>
    </lineage>
</organism>
<dbReference type="SUPFAM" id="SSF56300">
    <property type="entry name" value="Metallo-dependent phosphatases"/>
    <property type="match status" value="1"/>
</dbReference>
<accession>A0A418V977</accession>
<name>A0A418V977_9DEIO</name>
<dbReference type="Gene3D" id="3.60.21.10">
    <property type="match status" value="1"/>
</dbReference>
<dbReference type="Proteomes" id="UP000286287">
    <property type="component" value="Unassembled WGS sequence"/>
</dbReference>
<proteinExistence type="predicted"/>
<sequence length="257" mass="29128">MHKFICIGDVHADFPTMWEALRAASCIDAQGLATPPVQSGAYQVILIGDLVHPKSAQAYTRLTGLRPFDSGDQEHLLIAAREQIKELEKLCTYQRSAPHAIHILLGNHDDNILNPHLILGTSGGIKHVEFDPRRGGVHLPAHLREWMQTFPRDIRIGTLQFTHVSPLPGHQHYDDLFYSDRSPKRWFRDTPEYVDMAGLSFGVYGHTQVDDGILIHRDEQDRPRFAVIDALHTRQYLELIHDEGQQSSLRGIQAVPF</sequence>